<evidence type="ECO:0000256" key="1">
    <source>
        <dbReference type="ARBA" id="ARBA00007362"/>
    </source>
</evidence>
<evidence type="ECO:0000259" key="4">
    <source>
        <dbReference type="Pfam" id="PF00892"/>
    </source>
</evidence>
<organism evidence="5 6">
    <name type="scientific">Saccharopolyspora terrae</name>
    <dbReference type="NCBI Taxonomy" id="2530384"/>
    <lineage>
        <taxon>Bacteria</taxon>
        <taxon>Bacillati</taxon>
        <taxon>Actinomycetota</taxon>
        <taxon>Actinomycetes</taxon>
        <taxon>Pseudonocardiales</taxon>
        <taxon>Pseudonocardiaceae</taxon>
        <taxon>Saccharopolyspora</taxon>
    </lineage>
</organism>
<feature type="transmembrane region" description="Helical" evidence="3">
    <location>
        <begin position="247"/>
        <end position="265"/>
    </location>
</feature>
<dbReference type="AlphaFoldDB" id="A0A4V2Y9N4"/>
<keyword evidence="6" id="KW-1185">Reference proteome</keyword>
<keyword evidence="3" id="KW-1133">Transmembrane helix</keyword>
<dbReference type="InterPro" id="IPR037185">
    <property type="entry name" value="EmrE-like"/>
</dbReference>
<feature type="compositionally biased region" description="Basic residues" evidence="2">
    <location>
        <begin position="9"/>
        <end position="27"/>
    </location>
</feature>
<dbReference type="InterPro" id="IPR000620">
    <property type="entry name" value="EamA_dom"/>
</dbReference>
<proteinExistence type="inferred from homology"/>
<feature type="transmembrane region" description="Helical" evidence="3">
    <location>
        <begin position="152"/>
        <end position="172"/>
    </location>
</feature>
<comment type="caution">
    <text evidence="5">The sequence shown here is derived from an EMBL/GenBank/DDBJ whole genome shotgun (WGS) entry which is preliminary data.</text>
</comment>
<feature type="domain" description="EamA" evidence="4">
    <location>
        <begin position="157"/>
        <end position="286"/>
    </location>
</feature>
<dbReference type="Pfam" id="PF00892">
    <property type="entry name" value="EamA"/>
    <property type="match status" value="1"/>
</dbReference>
<keyword evidence="3" id="KW-0812">Transmembrane</keyword>
<evidence type="ECO:0000313" key="6">
    <source>
        <dbReference type="Proteomes" id="UP000295674"/>
    </source>
</evidence>
<feature type="region of interest" description="Disordered" evidence="2">
    <location>
        <begin position="1"/>
        <end position="143"/>
    </location>
</feature>
<evidence type="ECO:0000256" key="2">
    <source>
        <dbReference type="SAM" id="MobiDB-lite"/>
    </source>
</evidence>
<protein>
    <submittedName>
        <fullName evidence="5">DMT family transporter</fullName>
    </submittedName>
</protein>
<evidence type="ECO:0000313" key="5">
    <source>
        <dbReference type="EMBL" id="TDD00546.1"/>
    </source>
</evidence>
<dbReference type="SUPFAM" id="SSF103481">
    <property type="entry name" value="Multidrug resistance efflux transporter EmrE"/>
    <property type="match status" value="1"/>
</dbReference>
<keyword evidence="3" id="KW-0472">Membrane</keyword>
<sequence length="310" mass="32985">MPPAARLRASSRRAAIRKVSHNHRNTRVLRDTGTQAGRSGRDRPGPVRRARARRHRRARTTGRRSQRSRNARSPQPLHRVDRAEAPPRRSISTNSSRLRSLRLPGCRLQHVAAKQLRSSGNVDPSKGSRQRAHSGRRAGGVFETGTTGSAPVAGTVHAVLAALCCSGFLFLLRRGGPDRPLVQSYLIIMASAAAFAAVTGTMWGGFDAAPGWEPLGWLALTALCGQVLGWLLVAAGSPRLRVEVGSALLLPTPVGALLLGAVALGEVPSSLQVLGCALVLGSAYLVAAGNDREPGPDDLARLGAFRPRHR</sequence>
<feature type="transmembrane region" description="Helical" evidence="3">
    <location>
        <begin position="215"/>
        <end position="235"/>
    </location>
</feature>
<reference evidence="5 6" key="1">
    <citation type="submission" date="2019-03" db="EMBL/GenBank/DDBJ databases">
        <title>Draft genome sequences of novel Actinobacteria.</title>
        <authorList>
            <person name="Sahin N."/>
            <person name="Ay H."/>
            <person name="Saygin H."/>
        </authorList>
    </citation>
    <scope>NUCLEOTIDE SEQUENCE [LARGE SCALE GENOMIC DNA]</scope>
    <source>
        <strain evidence="5 6">16K309</strain>
    </source>
</reference>
<accession>A0A4V2Y9N4</accession>
<evidence type="ECO:0000256" key="3">
    <source>
        <dbReference type="SAM" id="Phobius"/>
    </source>
</evidence>
<feature type="compositionally biased region" description="Basic and acidic residues" evidence="2">
    <location>
        <begin position="78"/>
        <end position="87"/>
    </location>
</feature>
<gene>
    <name evidence="5" type="ORF">E1181_27370</name>
</gene>
<comment type="similarity">
    <text evidence="1">Belongs to the EamA transporter family.</text>
</comment>
<feature type="transmembrane region" description="Helical" evidence="3">
    <location>
        <begin position="184"/>
        <end position="203"/>
    </location>
</feature>
<feature type="compositionally biased region" description="Basic residues" evidence="2">
    <location>
        <begin position="46"/>
        <end position="70"/>
    </location>
</feature>
<name>A0A4V2Y9N4_9PSEU</name>
<feature type="compositionally biased region" description="Low complexity" evidence="2">
    <location>
        <begin position="88"/>
        <end position="103"/>
    </location>
</feature>
<dbReference type="OrthoDB" id="5315632at2"/>
<dbReference type="EMBL" id="SMKS01000076">
    <property type="protein sequence ID" value="TDD00546.1"/>
    <property type="molecule type" value="Genomic_DNA"/>
</dbReference>
<dbReference type="GO" id="GO:0016020">
    <property type="term" value="C:membrane"/>
    <property type="evidence" value="ECO:0007669"/>
    <property type="project" value="InterPro"/>
</dbReference>
<feature type="transmembrane region" description="Helical" evidence="3">
    <location>
        <begin position="271"/>
        <end position="289"/>
    </location>
</feature>
<dbReference type="Proteomes" id="UP000295674">
    <property type="component" value="Unassembled WGS sequence"/>
</dbReference>